<evidence type="ECO:0008006" key="3">
    <source>
        <dbReference type="Google" id="ProtNLM"/>
    </source>
</evidence>
<dbReference type="InterPro" id="IPR043136">
    <property type="entry name" value="B30.2/SPRY_sf"/>
</dbReference>
<gene>
    <name evidence="1" type="ORF">AM593_03539</name>
</gene>
<dbReference type="InterPro" id="IPR050672">
    <property type="entry name" value="FBXO45-Fsn/SPSB_families"/>
</dbReference>
<evidence type="ECO:0000313" key="1">
    <source>
        <dbReference type="EMBL" id="OPL20596.1"/>
    </source>
</evidence>
<evidence type="ECO:0000313" key="2">
    <source>
        <dbReference type="Proteomes" id="UP000266721"/>
    </source>
</evidence>
<dbReference type="SMR" id="A0A3R5Q221"/>
<dbReference type="Proteomes" id="UP000266721">
    <property type="component" value="Unassembled WGS sequence"/>
</dbReference>
<dbReference type="EMBL" id="KV604342">
    <property type="protein sequence ID" value="OPL20596.1"/>
    <property type="molecule type" value="Genomic_DNA"/>
</dbReference>
<feature type="non-terminal residue" evidence="1">
    <location>
        <position position="1"/>
    </location>
</feature>
<sequence>LKPVVALPHRITLTATRNNLNRNLNINKQKTYWSFYISDKILITSRAIIRRNGLSIEQMGNGASVSDSPPRWIYTVSFSPKFYKDGFGRVSPGCKTVSLNTVVRHRKGCYETDGAIWSKGFSTGKHVFEVVFPKKARRPYGSIGIGTKHTELHLQKATTLVGKSKYSWGVDLSSKKVFSNGLLVGKFPDAIFTKLPDRLMFGSDGKYYGVAIEDETMKHFTVYPMVSSAKEGAAITMVYRGIGRVVHGPIRKKRVLIKSLRK</sequence>
<proteinExistence type="predicted"/>
<dbReference type="InterPro" id="IPR013320">
    <property type="entry name" value="ConA-like_dom_sf"/>
</dbReference>
<dbReference type="SUPFAM" id="SSF49899">
    <property type="entry name" value="Concanavalin A-like lectins/glucanases"/>
    <property type="match status" value="1"/>
</dbReference>
<dbReference type="Gene3D" id="2.60.120.920">
    <property type="match status" value="1"/>
</dbReference>
<dbReference type="PANTHER" id="PTHR12245:SF11">
    <property type="entry name" value="PROTEIN GUSTAVUS"/>
    <property type="match status" value="1"/>
</dbReference>
<dbReference type="GO" id="GO:0043161">
    <property type="term" value="P:proteasome-mediated ubiquitin-dependent protein catabolic process"/>
    <property type="evidence" value="ECO:0007669"/>
    <property type="project" value="TreeGrafter"/>
</dbReference>
<protein>
    <recommendedName>
        <fullName evidence="3">B30.2/SPRY domain-containing protein</fullName>
    </recommendedName>
</protein>
<accession>A0A3R5Q221</accession>
<organism evidence="1 2">
    <name type="scientific">Mytilus galloprovincialis</name>
    <name type="common">Mediterranean mussel</name>
    <dbReference type="NCBI Taxonomy" id="29158"/>
    <lineage>
        <taxon>Eukaryota</taxon>
        <taxon>Metazoa</taxon>
        <taxon>Spiralia</taxon>
        <taxon>Lophotrochozoa</taxon>
        <taxon>Mollusca</taxon>
        <taxon>Bivalvia</taxon>
        <taxon>Autobranchia</taxon>
        <taxon>Pteriomorphia</taxon>
        <taxon>Mytilida</taxon>
        <taxon>Mytiloidea</taxon>
        <taxon>Mytilidae</taxon>
        <taxon>Mytilinae</taxon>
        <taxon>Mytilus</taxon>
    </lineage>
</organism>
<name>A0A3R5Q221_MYTGA</name>
<dbReference type="PANTHER" id="PTHR12245">
    <property type="entry name" value="SPRY DOMAIN CONTAINING SOCS BOX PROTEIN"/>
    <property type="match status" value="1"/>
</dbReference>
<dbReference type="AlphaFoldDB" id="A0A3R5Q221"/>
<keyword evidence="2" id="KW-1185">Reference proteome</keyword>
<reference evidence="1 2" key="1">
    <citation type="journal article" date="2016" name="PLoS ONE">
        <title>A First Insight into the Genome of the Filter-Feeder Mussel Mytilus galloprovincialis.</title>
        <authorList>
            <person name="Murgarella M."/>
            <person name="Puiu D."/>
            <person name="Novoa B."/>
            <person name="Figueras A."/>
            <person name="Posada D."/>
            <person name="Canchaya C."/>
        </authorList>
    </citation>
    <scope>NUCLEOTIDE SEQUENCE [LARGE SCALE GENOMIC DNA]</scope>
    <source>
        <tissue evidence="1">Muscle</tissue>
    </source>
</reference>
<dbReference type="GO" id="GO:0019005">
    <property type="term" value="C:SCF ubiquitin ligase complex"/>
    <property type="evidence" value="ECO:0007669"/>
    <property type="project" value="TreeGrafter"/>
</dbReference>